<keyword evidence="3" id="KW-1185">Reference proteome</keyword>
<gene>
    <name evidence="2" type="ORF">J4H91_02050</name>
</gene>
<feature type="transmembrane region" description="Helical" evidence="1">
    <location>
        <begin position="107"/>
        <end position="127"/>
    </location>
</feature>
<dbReference type="AlphaFoldDB" id="A0A939LSK5"/>
<sequence>MGVPSRKTRVRLRWAVAVLCGIVAAVPVSAVFGVATGLVAGWGVLSLAGVIWPLLQLWGMDAEATRDHATSEDPGRRVARIIAIAGSLVSLAAVAVVIVQARRASDAEAFVLAGIAVLSVASSWALIQTDYMLHYARVYYEDDGGEIRRGIDFNQREDPCYTDFAYFSVGLGMTYQVSDTDITSNAIRRVVIAQTMLAYLFGAGILAAVINLIAGLG</sequence>
<feature type="transmembrane region" description="Helical" evidence="1">
    <location>
        <begin position="39"/>
        <end position="58"/>
    </location>
</feature>
<dbReference type="Pfam" id="PF07077">
    <property type="entry name" value="DUF1345"/>
    <property type="match status" value="1"/>
</dbReference>
<feature type="transmembrane region" description="Helical" evidence="1">
    <location>
        <begin position="78"/>
        <end position="101"/>
    </location>
</feature>
<name>A0A939LSK5_9MICO</name>
<evidence type="ECO:0000256" key="1">
    <source>
        <dbReference type="SAM" id="Phobius"/>
    </source>
</evidence>
<evidence type="ECO:0000313" key="3">
    <source>
        <dbReference type="Proteomes" id="UP000664398"/>
    </source>
</evidence>
<keyword evidence="1" id="KW-0472">Membrane</keyword>
<reference evidence="2" key="1">
    <citation type="submission" date="2021-03" db="EMBL/GenBank/DDBJ databases">
        <title>Leucobacter chromiisoli sp. nov., isolated from chromium-containing soil of chemical plant.</title>
        <authorList>
            <person name="Xu Z."/>
        </authorList>
    </citation>
    <scope>NUCLEOTIDE SEQUENCE</scope>
    <source>
        <strain evidence="2">A2</strain>
    </source>
</reference>
<comment type="caution">
    <text evidence="2">The sequence shown here is derived from an EMBL/GenBank/DDBJ whole genome shotgun (WGS) entry which is preliminary data.</text>
</comment>
<feature type="transmembrane region" description="Helical" evidence="1">
    <location>
        <begin position="197"/>
        <end position="216"/>
    </location>
</feature>
<evidence type="ECO:0000313" key="2">
    <source>
        <dbReference type="EMBL" id="MBO1804100.1"/>
    </source>
</evidence>
<proteinExistence type="predicted"/>
<dbReference type="InterPro" id="IPR009781">
    <property type="entry name" value="DUF1345"/>
</dbReference>
<feature type="transmembrane region" description="Helical" evidence="1">
    <location>
        <begin position="12"/>
        <end position="33"/>
    </location>
</feature>
<dbReference type="EMBL" id="JAGDYL010000002">
    <property type="protein sequence ID" value="MBO1804100.1"/>
    <property type="molecule type" value="Genomic_DNA"/>
</dbReference>
<keyword evidence="1" id="KW-1133">Transmembrane helix</keyword>
<dbReference type="Proteomes" id="UP000664398">
    <property type="component" value="Unassembled WGS sequence"/>
</dbReference>
<keyword evidence="1" id="KW-0812">Transmembrane</keyword>
<accession>A0A939LSK5</accession>
<protein>
    <submittedName>
        <fullName evidence="2">DUF1345 domain-containing protein</fullName>
    </submittedName>
</protein>
<organism evidence="2 3">
    <name type="scientific">Leucobacter ruminantium</name>
    <dbReference type="NCBI Taxonomy" id="1289170"/>
    <lineage>
        <taxon>Bacteria</taxon>
        <taxon>Bacillati</taxon>
        <taxon>Actinomycetota</taxon>
        <taxon>Actinomycetes</taxon>
        <taxon>Micrococcales</taxon>
        <taxon>Microbacteriaceae</taxon>
        <taxon>Leucobacter</taxon>
    </lineage>
</organism>
<dbReference type="RefSeq" id="WP_208044597.1">
    <property type="nucleotide sequence ID" value="NZ_JAGDYL010000002.1"/>
</dbReference>